<comment type="similarity">
    <text evidence="7">Belongs to the PINc/VapC protein family.</text>
</comment>
<dbReference type="SUPFAM" id="SSF88723">
    <property type="entry name" value="PIN domain-like"/>
    <property type="match status" value="1"/>
</dbReference>
<comment type="cofactor">
    <cofactor evidence="1">
        <name>Mg(2+)</name>
        <dbReference type="ChEBI" id="CHEBI:18420"/>
    </cofactor>
</comment>
<evidence type="ECO:0000256" key="1">
    <source>
        <dbReference type="ARBA" id="ARBA00001946"/>
    </source>
</evidence>
<dbReference type="Proteomes" id="UP000231019">
    <property type="component" value="Unassembled WGS sequence"/>
</dbReference>
<organism evidence="9 10">
    <name type="scientific">bacterium (Candidatus Blackallbacteria) CG17_big_fil_post_rev_8_21_14_2_50_48_46</name>
    <dbReference type="NCBI Taxonomy" id="2014261"/>
    <lineage>
        <taxon>Bacteria</taxon>
        <taxon>Candidatus Blackallbacteria</taxon>
    </lineage>
</organism>
<dbReference type="PANTHER" id="PTHR33653:SF1">
    <property type="entry name" value="RIBONUCLEASE VAPC2"/>
    <property type="match status" value="1"/>
</dbReference>
<dbReference type="AlphaFoldDB" id="A0A2M7G464"/>
<keyword evidence="6" id="KW-0460">Magnesium</keyword>
<evidence type="ECO:0000256" key="7">
    <source>
        <dbReference type="ARBA" id="ARBA00038093"/>
    </source>
</evidence>
<dbReference type="PANTHER" id="PTHR33653">
    <property type="entry name" value="RIBONUCLEASE VAPC2"/>
    <property type="match status" value="1"/>
</dbReference>
<accession>A0A2M7G464</accession>
<dbReference type="Pfam" id="PF01850">
    <property type="entry name" value="PIN"/>
    <property type="match status" value="1"/>
</dbReference>
<dbReference type="EMBL" id="PFFQ01000037">
    <property type="protein sequence ID" value="PIW16682.1"/>
    <property type="molecule type" value="Genomic_DNA"/>
</dbReference>
<dbReference type="GO" id="GO:0004518">
    <property type="term" value="F:nuclease activity"/>
    <property type="evidence" value="ECO:0007669"/>
    <property type="project" value="UniProtKB-KW"/>
</dbReference>
<evidence type="ECO:0000256" key="4">
    <source>
        <dbReference type="ARBA" id="ARBA00022723"/>
    </source>
</evidence>
<sequence length="138" mass="15565">MTLTYLLDTNILSEPLRPQPNPRILSQLQTQADRCATASIVIHELFYGCYRLPKGRKRSTIENYLHEVVLATLPILTYSPPAAEWHARERARLEGQGLTPPFADGQIAAVARVHGLTLVTRNLADYAHFELESIDWSL</sequence>
<name>A0A2M7G464_9BACT</name>
<keyword evidence="3" id="KW-0540">Nuclease</keyword>
<evidence type="ECO:0000313" key="10">
    <source>
        <dbReference type="Proteomes" id="UP000231019"/>
    </source>
</evidence>
<keyword evidence="5" id="KW-0378">Hydrolase</keyword>
<evidence type="ECO:0000259" key="8">
    <source>
        <dbReference type="Pfam" id="PF01850"/>
    </source>
</evidence>
<keyword evidence="2" id="KW-1277">Toxin-antitoxin system</keyword>
<dbReference type="InterPro" id="IPR002716">
    <property type="entry name" value="PIN_dom"/>
</dbReference>
<dbReference type="GO" id="GO:0046872">
    <property type="term" value="F:metal ion binding"/>
    <property type="evidence" value="ECO:0007669"/>
    <property type="project" value="UniProtKB-KW"/>
</dbReference>
<proteinExistence type="inferred from homology"/>
<evidence type="ECO:0000256" key="6">
    <source>
        <dbReference type="ARBA" id="ARBA00022842"/>
    </source>
</evidence>
<dbReference type="InterPro" id="IPR050556">
    <property type="entry name" value="Type_II_TA_system_RNase"/>
</dbReference>
<reference evidence="9 10" key="1">
    <citation type="submission" date="2017-09" db="EMBL/GenBank/DDBJ databases">
        <title>Depth-based differentiation of microbial function through sediment-hosted aquifers and enrichment of novel symbionts in the deep terrestrial subsurface.</title>
        <authorList>
            <person name="Probst A.J."/>
            <person name="Ladd B."/>
            <person name="Jarett J.K."/>
            <person name="Geller-Mcgrath D.E."/>
            <person name="Sieber C.M."/>
            <person name="Emerson J.B."/>
            <person name="Anantharaman K."/>
            <person name="Thomas B.C."/>
            <person name="Malmstrom R."/>
            <person name="Stieglmeier M."/>
            <person name="Klingl A."/>
            <person name="Woyke T."/>
            <person name="Ryan C.M."/>
            <person name="Banfield J.F."/>
        </authorList>
    </citation>
    <scope>NUCLEOTIDE SEQUENCE [LARGE SCALE GENOMIC DNA]</scope>
    <source>
        <strain evidence="9">CG17_big_fil_post_rev_8_21_14_2_50_48_46</strain>
    </source>
</reference>
<protein>
    <submittedName>
        <fullName evidence="9">VapC toxin family PIN domain ribonuclease</fullName>
    </submittedName>
</protein>
<evidence type="ECO:0000256" key="3">
    <source>
        <dbReference type="ARBA" id="ARBA00022722"/>
    </source>
</evidence>
<evidence type="ECO:0000256" key="5">
    <source>
        <dbReference type="ARBA" id="ARBA00022801"/>
    </source>
</evidence>
<feature type="domain" description="PIN" evidence="8">
    <location>
        <begin position="5"/>
        <end position="122"/>
    </location>
</feature>
<evidence type="ECO:0000313" key="9">
    <source>
        <dbReference type="EMBL" id="PIW16682.1"/>
    </source>
</evidence>
<comment type="caution">
    <text evidence="9">The sequence shown here is derived from an EMBL/GenBank/DDBJ whole genome shotgun (WGS) entry which is preliminary data.</text>
</comment>
<dbReference type="InterPro" id="IPR029060">
    <property type="entry name" value="PIN-like_dom_sf"/>
</dbReference>
<dbReference type="Gene3D" id="3.40.50.1010">
    <property type="entry name" value="5'-nuclease"/>
    <property type="match status" value="1"/>
</dbReference>
<evidence type="ECO:0000256" key="2">
    <source>
        <dbReference type="ARBA" id="ARBA00022649"/>
    </source>
</evidence>
<dbReference type="GO" id="GO:0016787">
    <property type="term" value="F:hydrolase activity"/>
    <property type="evidence" value="ECO:0007669"/>
    <property type="project" value="UniProtKB-KW"/>
</dbReference>
<keyword evidence="4" id="KW-0479">Metal-binding</keyword>
<gene>
    <name evidence="9" type="ORF">COW36_13025</name>
</gene>
<dbReference type="CDD" id="cd18747">
    <property type="entry name" value="PIN_VapC4-5_FitB-like"/>
    <property type="match status" value="1"/>
</dbReference>